<reference evidence="1 2" key="1">
    <citation type="submission" date="2019-08" db="EMBL/GenBank/DDBJ databases">
        <authorList>
            <person name="Peeters C."/>
        </authorList>
    </citation>
    <scope>NUCLEOTIDE SEQUENCE [LARGE SCALE GENOMIC DNA]</scope>
    <source>
        <strain evidence="1 2">LMG 31012</strain>
    </source>
</reference>
<proteinExistence type="predicted"/>
<dbReference type="RefSeq" id="WP_150590646.1">
    <property type="nucleotide sequence ID" value="NZ_CABPSH010000010.1"/>
</dbReference>
<dbReference type="AlphaFoldDB" id="A0A5E4WYL6"/>
<dbReference type="Proteomes" id="UP000400981">
    <property type="component" value="Unassembled WGS sequence"/>
</dbReference>
<evidence type="ECO:0000313" key="1">
    <source>
        <dbReference type="EMBL" id="VVE28934.1"/>
    </source>
</evidence>
<protein>
    <submittedName>
        <fullName evidence="1">Uncharacterized protein</fullName>
    </submittedName>
</protein>
<name>A0A5E4WYL6_9BURK</name>
<sequence length="477" mass="52308">MSDLKTVTFDASQWQLVPKVPTENMVTAGFESSPDKFFSEPHDWEAFENMSGCQQAAHKAKLCYRAMLEHAPTPAAQSAATLSDWQWIELANRHVASDWGCDKPDGFLNAVKALCVDFAAQSAGQEAVARVIERLVLPEGSETTESRQTVQFLRDVPTGTQLYAAPVNGGEREIEAAQTEAYRKGVADGRLEAEQRLRAADAQQVGGEIDLDTLKRAALAATPQDIDTAQIVRDKDGSRYIDCPICCGEGSVMLEGDYCNYDGKAIGVQFYGIGNEFGAAEAYFRVANPAAILSLVERLERAEAALTSPAKVGGDERLTDAAIKVIADRYSSFVSVGVYDETRYDCTEDFYNFCRELIRAALSVNGGERRDAEQVGGDGREAFEAWCKREFPGLEVRVQNLLGTYTKAITEWLHTGWQAHAALSADGGKRKDAERYRLLRDGSQHWCENSRADAIEGVFGEELDRLVDAIAAKAKGE</sequence>
<dbReference type="OrthoDB" id="8945404at2"/>
<accession>A0A5E4WYL6</accession>
<keyword evidence="2" id="KW-1185">Reference proteome</keyword>
<gene>
    <name evidence="1" type="ORF">PEP31012_03565</name>
</gene>
<organism evidence="1 2">
    <name type="scientific">Pandoraea eparura</name>
    <dbReference type="NCBI Taxonomy" id="2508291"/>
    <lineage>
        <taxon>Bacteria</taxon>
        <taxon>Pseudomonadati</taxon>
        <taxon>Pseudomonadota</taxon>
        <taxon>Betaproteobacteria</taxon>
        <taxon>Burkholderiales</taxon>
        <taxon>Burkholderiaceae</taxon>
        <taxon>Pandoraea</taxon>
    </lineage>
</organism>
<dbReference type="EMBL" id="CABPSH010000010">
    <property type="protein sequence ID" value="VVE28934.1"/>
    <property type="molecule type" value="Genomic_DNA"/>
</dbReference>
<evidence type="ECO:0000313" key="2">
    <source>
        <dbReference type="Proteomes" id="UP000400981"/>
    </source>
</evidence>